<evidence type="ECO:0000256" key="2">
    <source>
        <dbReference type="ARBA" id="ARBA00004370"/>
    </source>
</evidence>
<proteinExistence type="predicted"/>
<dbReference type="InterPro" id="IPR004358">
    <property type="entry name" value="Sig_transdc_His_kin-like_C"/>
</dbReference>
<comment type="subcellular location">
    <subcellularLocation>
        <location evidence="2">Membrane</location>
    </subcellularLocation>
</comment>
<reference evidence="12 13" key="1">
    <citation type="submission" date="2018-01" db="EMBL/GenBank/DDBJ databases">
        <title>Whole genome analyses suggest that Burkholderia sensu lato contains two further novel genera in the rhizoxinica-symbiotica group Mycetohabitans gen. nov., and Trinickia gen. nov.: implications for the evolution of diazotrophy and nodulation in the Burkholderiaceae.</title>
        <authorList>
            <person name="Estrada-de los Santos P."/>
            <person name="Palmer M."/>
            <person name="Chavez-Ramirez B."/>
            <person name="Beukes C."/>
            <person name="Steenkamp E.T."/>
            <person name="Hirsch A.M."/>
            <person name="Manyaka P."/>
            <person name="Maluk M."/>
            <person name="Lafos M."/>
            <person name="Crook M."/>
            <person name="Gross E."/>
            <person name="Simon M.F."/>
            <person name="Bueno dos Reis Junior F."/>
            <person name="Poole P.S."/>
            <person name="Venter S.N."/>
            <person name="James E.K."/>
        </authorList>
    </citation>
    <scope>NUCLEOTIDE SEQUENCE [LARGE SCALE GENOMIC DNA]</scope>
    <source>
        <strain evidence="12 13">GIMN1.004</strain>
    </source>
</reference>
<dbReference type="SMART" id="SM00388">
    <property type="entry name" value="HisKA"/>
    <property type="match status" value="1"/>
</dbReference>
<organism evidence="12 13">
    <name type="scientific">Trinickia dabaoshanensis</name>
    <dbReference type="NCBI Taxonomy" id="564714"/>
    <lineage>
        <taxon>Bacteria</taxon>
        <taxon>Pseudomonadati</taxon>
        <taxon>Pseudomonadota</taxon>
        <taxon>Betaproteobacteria</taxon>
        <taxon>Burkholderiales</taxon>
        <taxon>Burkholderiaceae</taxon>
        <taxon>Trinickia</taxon>
    </lineage>
</organism>
<accession>A0A2N7VWU1</accession>
<dbReference type="SMART" id="SM00387">
    <property type="entry name" value="HATPase_c"/>
    <property type="match status" value="1"/>
</dbReference>
<dbReference type="InterPro" id="IPR003594">
    <property type="entry name" value="HATPase_dom"/>
</dbReference>
<comment type="caution">
    <text evidence="12">The sequence shown here is derived from an EMBL/GenBank/DDBJ whole genome shotgun (WGS) entry which is preliminary data.</text>
</comment>
<evidence type="ECO:0000313" key="12">
    <source>
        <dbReference type="EMBL" id="PMS21593.1"/>
    </source>
</evidence>
<evidence type="ECO:0000256" key="7">
    <source>
        <dbReference type="ARBA" id="ARBA00022777"/>
    </source>
</evidence>
<dbReference type="Pfam" id="PF02518">
    <property type="entry name" value="HATPase_c"/>
    <property type="match status" value="1"/>
</dbReference>
<dbReference type="Gene3D" id="3.30.565.10">
    <property type="entry name" value="Histidine kinase-like ATPase, C-terminal domain"/>
    <property type="match status" value="1"/>
</dbReference>
<name>A0A2N7VWU1_9BURK</name>
<protein>
    <recommendedName>
        <fullName evidence="3">histidine kinase</fullName>
        <ecNumber evidence="3">2.7.13.3</ecNumber>
    </recommendedName>
</protein>
<dbReference type="SUPFAM" id="SSF47384">
    <property type="entry name" value="Homodimeric domain of signal transducing histidine kinase"/>
    <property type="match status" value="1"/>
</dbReference>
<evidence type="ECO:0000256" key="9">
    <source>
        <dbReference type="ARBA" id="ARBA00023136"/>
    </source>
</evidence>
<dbReference type="EMBL" id="PNYA01000005">
    <property type="protein sequence ID" value="PMS21593.1"/>
    <property type="molecule type" value="Genomic_DNA"/>
</dbReference>
<feature type="domain" description="Histidine kinase" evidence="11">
    <location>
        <begin position="242"/>
        <end position="457"/>
    </location>
</feature>
<comment type="catalytic activity">
    <reaction evidence="1">
        <text>ATP + protein L-histidine = ADP + protein N-phospho-L-histidine.</text>
        <dbReference type="EC" id="2.7.13.3"/>
    </reaction>
</comment>
<keyword evidence="8 10" id="KW-1133">Transmembrane helix</keyword>
<dbReference type="InterPro" id="IPR013727">
    <property type="entry name" value="2CSK_N"/>
</dbReference>
<dbReference type="GO" id="GO:0005886">
    <property type="term" value="C:plasma membrane"/>
    <property type="evidence" value="ECO:0007669"/>
    <property type="project" value="TreeGrafter"/>
</dbReference>
<dbReference type="AlphaFoldDB" id="A0A2N7VWU1"/>
<evidence type="ECO:0000256" key="3">
    <source>
        <dbReference type="ARBA" id="ARBA00012438"/>
    </source>
</evidence>
<dbReference type="GO" id="GO:0000155">
    <property type="term" value="F:phosphorelay sensor kinase activity"/>
    <property type="evidence" value="ECO:0007669"/>
    <property type="project" value="InterPro"/>
</dbReference>
<dbReference type="InterPro" id="IPR050428">
    <property type="entry name" value="TCS_sensor_his_kinase"/>
</dbReference>
<dbReference type="Pfam" id="PF08521">
    <property type="entry name" value="2CSK_N"/>
    <property type="match status" value="1"/>
</dbReference>
<dbReference type="InterPro" id="IPR036890">
    <property type="entry name" value="HATPase_C_sf"/>
</dbReference>
<keyword evidence="7 12" id="KW-0418">Kinase</keyword>
<evidence type="ECO:0000256" key="1">
    <source>
        <dbReference type="ARBA" id="ARBA00000085"/>
    </source>
</evidence>
<evidence type="ECO:0000256" key="8">
    <source>
        <dbReference type="ARBA" id="ARBA00022989"/>
    </source>
</evidence>
<dbReference type="Gene3D" id="1.10.287.130">
    <property type="match status" value="1"/>
</dbReference>
<keyword evidence="13" id="KW-1185">Reference proteome</keyword>
<dbReference type="Pfam" id="PF00512">
    <property type="entry name" value="HisKA"/>
    <property type="match status" value="1"/>
</dbReference>
<dbReference type="RefSeq" id="WP_102644659.1">
    <property type="nucleotide sequence ID" value="NZ_PNYA01000005.1"/>
</dbReference>
<evidence type="ECO:0000256" key="5">
    <source>
        <dbReference type="ARBA" id="ARBA00022679"/>
    </source>
</evidence>
<dbReference type="PANTHER" id="PTHR45436:SF1">
    <property type="entry name" value="SENSOR PROTEIN QSEC"/>
    <property type="match status" value="1"/>
</dbReference>
<keyword evidence="4" id="KW-0597">Phosphoprotein</keyword>
<evidence type="ECO:0000256" key="4">
    <source>
        <dbReference type="ARBA" id="ARBA00022553"/>
    </source>
</evidence>
<keyword evidence="5" id="KW-0808">Transferase</keyword>
<evidence type="ECO:0000259" key="11">
    <source>
        <dbReference type="PROSITE" id="PS50109"/>
    </source>
</evidence>
<dbReference type="InterPro" id="IPR036097">
    <property type="entry name" value="HisK_dim/P_sf"/>
</dbReference>
<dbReference type="InterPro" id="IPR005467">
    <property type="entry name" value="His_kinase_dom"/>
</dbReference>
<evidence type="ECO:0000256" key="6">
    <source>
        <dbReference type="ARBA" id="ARBA00022692"/>
    </source>
</evidence>
<dbReference type="EC" id="2.7.13.3" evidence="3"/>
<dbReference type="CDD" id="cd00082">
    <property type="entry name" value="HisKA"/>
    <property type="match status" value="1"/>
</dbReference>
<dbReference type="PANTHER" id="PTHR45436">
    <property type="entry name" value="SENSOR HISTIDINE KINASE YKOH"/>
    <property type="match status" value="1"/>
</dbReference>
<gene>
    <name evidence="12" type="ORF">C0Z18_06940</name>
</gene>
<sequence>MNQLRVRLLLWVLVPMTLVLALMAVVSWQNARSTALLVQDRRLLASAEVMAGQVRWQGDRIGAETPPAALQMFASREQDRVYFQVRTASGEVLAGWPDLTKGDATPEDAPRYRSVEYHGDALRMVTLTRHLYRGGITTAVLVSVAESRHAYHHLLQTLWRPVLVQESALLALALALMVVGLTLELKPLLHLRRDLQARETDDFSPLGTGQLQRELRPIVDTINQYATRLTAQVNIQKRFIADAAHQMRTPVAIMSTQLDYAAHLTQDPELSETLRAVRACARRQKDLINQLLSLSHAESSRAANLPRKKAKLLDLVQEVLVDLSVLADDKAIDLGLSATSAEVAIWTYPTLVHAIAFNLVDNAIRYTPDGGHVTVHVGPGENGGAVLQVDDTGPGIPDAMKARVFERFSRGNMSDNDGFGLGLAIVGEAVKACGADIELAARSTGGLSAIVRLPLDQS</sequence>
<dbReference type="SUPFAM" id="SSF55874">
    <property type="entry name" value="ATPase domain of HSP90 chaperone/DNA topoisomerase II/histidine kinase"/>
    <property type="match status" value="1"/>
</dbReference>
<dbReference type="PROSITE" id="PS50109">
    <property type="entry name" value="HIS_KIN"/>
    <property type="match status" value="1"/>
</dbReference>
<dbReference type="OrthoDB" id="8554694at2"/>
<dbReference type="Proteomes" id="UP000235616">
    <property type="component" value="Unassembled WGS sequence"/>
</dbReference>
<evidence type="ECO:0000256" key="10">
    <source>
        <dbReference type="SAM" id="Phobius"/>
    </source>
</evidence>
<evidence type="ECO:0000313" key="13">
    <source>
        <dbReference type="Proteomes" id="UP000235616"/>
    </source>
</evidence>
<dbReference type="CDD" id="cd00075">
    <property type="entry name" value="HATPase"/>
    <property type="match status" value="1"/>
</dbReference>
<keyword evidence="9 10" id="KW-0472">Membrane</keyword>
<dbReference type="PRINTS" id="PR00344">
    <property type="entry name" value="BCTRLSENSOR"/>
</dbReference>
<feature type="transmembrane region" description="Helical" evidence="10">
    <location>
        <begin position="6"/>
        <end position="26"/>
    </location>
</feature>
<dbReference type="InterPro" id="IPR003661">
    <property type="entry name" value="HisK_dim/P_dom"/>
</dbReference>
<keyword evidence="6 10" id="KW-0812">Transmembrane</keyword>